<dbReference type="EMBL" id="BMDD01000005">
    <property type="protein sequence ID" value="GGH84612.1"/>
    <property type="molecule type" value="Genomic_DNA"/>
</dbReference>
<dbReference type="Proteomes" id="UP000605427">
    <property type="component" value="Unassembled WGS sequence"/>
</dbReference>
<dbReference type="RefSeq" id="WP_172241411.1">
    <property type="nucleotide sequence ID" value="NZ_BMDD01000005.1"/>
</dbReference>
<proteinExistence type="predicted"/>
<sequence>MAVKRKPPALQQKKEEVNRKAALWIGASLALIILVVSALIVWAQL</sequence>
<keyword evidence="3" id="KW-1185">Reference proteome</keyword>
<keyword evidence="1" id="KW-1133">Transmembrane helix</keyword>
<evidence type="ECO:0000256" key="1">
    <source>
        <dbReference type="SAM" id="Phobius"/>
    </source>
</evidence>
<protein>
    <recommendedName>
        <fullName evidence="4">DUF4044 domain-containing protein</fullName>
    </recommendedName>
</protein>
<keyword evidence="1" id="KW-0812">Transmembrane</keyword>
<accession>A0ABQ2A578</accession>
<feature type="transmembrane region" description="Helical" evidence="1">
    <location>
        <begin position="21"/>
        <end position="43"/>
    </location>
</feature>
<evidence type="ECO:0000313" key="2">
    <source>
        <dbReference type="EMBL" id="GGH84612.1"/>
    </source>
</evidence>
<evidence type="ECO:0008006" key="4">
    <source>
        <dbReference type="Google" id="ProtNLM"/>
    </source>
</evidence>
<evidence type="ECO:0000313" key="3">
    <source>
        <dbReference type="Proteomes" id="UP000605427"/>
    </source>
</evidence>
<keyword evidence="1" id="KW-0472">Membrane</keyword>
<comment type="caution">
    <text evidence="2">The sequence shown here is derived from an EMBL/GenBank/DDBJ whole genome shotgun (WGS) entry which is preliminary data.</text>
</comment>
<gene>
    <name evidence="2" type="ORF">GCM10007362_40080</name>
</gene>
<reference evidence="3" key="1">
    <citation type="journal article" date="2019" name="Int. J. Syst. Evol. Microbiol.">
        <title>The Global Catalogue of Microorganisms (GCM) 10K type strain sequencing project: providing services to taxonomists for standard genome sequencing and annotation.</title>
        <authorList>
            <consortium name="The Broad Institute Genomics Platform"/>
            <consortium name="The Broad Institute Genome Sequencing Center for Infectious Disease"/>
            <person name="Wu L."/>
            <person name="Ma J."/>
        </authorList>
    </citation>
    <scope>NUCLEOTIDE SEQUENCE [LARGE SCALE GENOMIC DNA]</scope>
    <source>
        <strain evidence="3">CCM 8702</strain>
    </source>
</reference>
<organism evidence="2 3">
    <name type="scientific">Saccharibacillus endophyticus</name>
    <dbReference type="NCBI Taxonomy" id="2060666"/>
    <lineage>
        <taxon>Bacteria</taxon>
        <taxon>Bacillati</taxon>
        <taxon>Bacillota</taxon>
        <taxon>Bacilli</taxon>
        <taxon>Bacillales</taxon>
        <taxon>Paenibacillaceae</taxon>
        <taxon>Saccharibacillus</taxon>
    </lineage>
</organism>
<name>A0ABQ2A578_9BACL</name>